<accession>A0A4P9XTL3</accession>
<dbReference type="OrthoDB" id="6409159at2759"/>
<dbReference type="EMBL" id="KZ992508">
    <property type="protein sequence ID" value="RKP09515.1"/>
    <property type="molecule type" value="Genomic_DNA"/>
</dbReference>
<dbReference type="InterPro" id="IPR003172">
    <property type="entry name" value="ML_dom"/>
</dbReference>
<evidence type="ECO:0000256" key="5">
    <source>
        <dbReference type="ARBA" id="ARBA00022448"/>
    </source>
</evidence>
<organism evidence="10 11">
    <name type="scientific">Thamnocephalis sphaerospora</name>
    <dbReference type="NCBI Taxonomy" id="78915"/>
    <lineage>
        <taxon>Eukaryota</taxon>
        <taxon>Fungi</taxon>
        <taxon>Fungi incertae sedis</taxon>
        <taxon>Zoopagomycota</taxon>
        <taxon>Zoopagomycotina</taxon>
        <taxon>Zoopagomycetes</taxon>
        <taxon>Zoopagales</taxon>
        <taxon>Sigmoideomycetaceae</taxon>
        <taxon>Thamnocephalis</taxon>
    </lineage>
</organism>
<name>A0A4P9XTL3_9FUNG</name>
<dbReference type="InterPro" id="IPR039670">
    <property type="entry name" value="NPC2-like"/>
</dbReference>
<evidence type="ECO:0000256" key="7">
    <source>
        <dbReference type="ARBA" id="ARBA00023055"/>
    </source>
</evidence>
<evidence type="ECO:0000259" key="9">
    <source>
        <dbReference type="SMART" id="SM00737"/>
    </source>
</evidence>
<dbReference type="Pfam" id="PF02221">
    <property type="entry name" value="E1_DerP2_DerF2"/>
    <property type="match status" value="1"/>
</dbReference>
<proteinExistence type="inferred from homology"/>
<dbReference type="PANTHER" id="PTHR11306">
    <property type="entry name" value="NIEMANN PICK TYPE C2 PROTEIN NPC2-RELATED"/>
    <property type="match status" value="1"/>
</dbReference>
<dbReference type="SMART" id="SM00737">
    <property type="entry name" value="ML"/>
    <property type="match status" value="1"/>
</dbReference>
<comment type="subunit">
    <text evidence="3">Monomer.</text>
</comment>
<evidence type="ECO:0000256" key="6">
    <source>
        <dbReference type="ARBA" id="ARBA00022729"/>
    </source>
</evidence>
<feature type="chain" id="PRO_5020219308" description="Phosphatidylglycerol/phosphatidylinositol transfer protein" evidence="8">
    <location>
        <begin position="24"/>
        <end position="162"/>
    </location>
</feature>
<comment type="similarity">
    <text evidence="2">Belongs to the NPC2 family.</text>
</comment>
<dbReference type="PANTHER" id="PTHR11306:SF0">
    <property type="entry name" value="PHOSPHATIDYLGLYCEROL_PHOSPHATIDYLINOSITOL TRANSFER PROTEIN"/>
    <property type="match status" value="1"/>
</dbReference>
<evidence type="ECO:0000256" key="8">
    <source>
        <dbReference type="SAM" id="SignalP"/>
    </source>
</evidence>
<keyword evidence="5" id="KW-0813">Transport</keyword>
<reference evidence="11" key="1">
    <citation type="journal article" date="2018" name="Nat. Microbiol.">
        <title>Leveraging single-cell genomics to expand the fungal tree of life.</title>
        <authorList>
            <person name="Ahrendt S.R."/>
            <person name="Quandt C.A."/>
            <person name="Ciobanu D."/>
            <person name="Clum A."/>
            <person name="Salamov A."/>
            <person name="Andreopoulos B."/>
            <person name="Cheng J.F."/>
            <person name="Woyke T."/>
            <person name="Pelin A."/>
            <person name="Henrissat B."/>
            <person name="Reynolds N.K."/>
            <person name="Benny G.L."/>
            <person name="Smith M.E."/>
            <person name="James T.Y."/>
            <person name="Grigoriev I.V."/>
        </authorList>
    </citation>
    <scope>NUCLEOTIDE SEQUENCE [LARGE SCALE GENOMIC DNA]</scope>
    <source>
        <strain evidence="11">RSA 1356</strain>
    </source>
</reference>
<dbReference type="GO" id="GO:0015918">
    <property type="term" value="P:sterol transport"/>
    <property type="evidence" value="ECO:0007669"/>
    <property type="project" value="InterPro"/>
</dbReference>
<sequence length="162" mass="16516">MVRFSATIAAGIALASMLATVSAAVLSSRATEGELAFTKCNPSAQYPISARSIRVSPSPPAFGGPIKITAVGDLASAIAQGARAVVNAKIGPFSLKREIDVCAESAESGLPCPIAPGPDKAISVTDTLPSLPIHNQNVGLTVNIYNADNTVLLCVNANIFVV</sequence>
<evidence type="ECO:0000256" key="3">
    <source>
        <dbReference type="ARBA" id="ARBA00011245"/>
    </source>
</evidence>
<dbReference type="GO" id="GO:0032934">
    <property type="term" value="F:sterol binding"/>
    <property type="evidence" value="ECO:0007669"/>
    <property type="project" value="InterPro"/>
</dbReference>
<evidence type="ECO:0000313" key="11">
    <source>
        <dbReference type="Proteomes" id="UP000271241"/>
    </source>
</evidence>
<gene>
    <name evidence="10" type="ORF">THASP1DRAFT_22659</name>
</gene>
<evidence type="ECO:0000256" key="4">
    <source>
        <dbReference type="ARBA" id="ARBA00016056"/>
    </source>
</evidence>
<dbReference type="AlphaFoldDB" id="A0A4P9XTL3"/>
<keyword evidence="11" id="KW-1185">Reference proteome</keyword>
<feature type="signal peptide" evidence="8">
    <location>
        <begin position="1"/>
        <end position="23"/>
    </location>
</feature>
<dbReference type="InterPro" id="IPR014756">
    <property type="entry name" value="Ig_E-set"/>
</dbReference>
<comment type="function">
    <text evidence="1">Catalyzes the intermembrane transfer of phosphatidylglycerol and phosphatidylinositol.</text>
</comment>
<protein>
    <recommendedName>
        <fullName evidence="4">Phosphatidylglycerol/phosphatidylinositol transfer protein</fullName>
    </recommendedName>
</protein>
<evidence type="ECO:0000313" key="10">
    <source>
        <dbReference type="EMBL" id="RKP09515.1"/>
    </source>
</evidence>
<evidence type="ECO:0000256" key="2">
    <source>
        <dbReference type="ARBA" id="ARBA00006370"/>
    </source>
</evidence>
<dbReference type="Proteomes" id="UP000271241">
    <property type="component" value="Unassembled WGS sequence"/>
</dbReference>
<feature type="domain" description="MD-2-related lipid-recognition" evidence="9">
    <location>
        <begin position="37"/>
        <end position="159"/>
    </location>
</feature>
<keyword evidence="7" id="KW-0445">Lipid transport</keyword>
<evidence type="ECO:0000256" key="1">
    <source>
        <dbReference type="ARBA" id="ARBA00002053"/>
    </source>
</evidence>
<dbReference type="SUPFAM" id="SSF81296">
    <property type="entry name" value="E set domains"/>
    <property type="match status" value="1"/>
</dbReference>
<keyword evidence="6 8" id="KW-0732">Signal</keyword>